<reference evidence="1" key="1">
    <citation type="submission" date="2010-10" db="EMBL/GenBank/DDBJ databases">
        <title>Complete sequence of chromosome of Geobacillus sp. Y4.1MC1.</title>
        <authorList>
            <consortium name="US DOE Joint Genome Institute"/>
            <person name="Lucas S."/>
            <person name="Copeland A."/>
            <person name="Lapidus A."/>
            <person name="Cheng J.-F."/>
            <person name="Bruce D."/>
            <person name="Goodwin L."/>
            <person name="Pitluck S."/>
            <person name="Chertkov O."/>
            <person name="Zhang X."/>
            <person name="Detter J.C."/>
            <person name="Han C."/>
            <person name="Tapia R."/>
            <person name="Land M."/>
            <person name="Hauser L."/>
            <person name="Jeffries C."/>
            <person name="Kyrpides N."/>
            <person name="Ivanova N."/>
            <person name="Ovchinnikova G."/>
            <person name="Brumm P."/>
            <person name="Mead D."/>
            <person name="Woyke T."/>
        </authorList>
    </citation>
    <scope>NUCLEOTIDE SEQUENCE [LARGE SCALE GENOMIC DNA]</scope>
    <source>
        <strain evidence="1">Y4.1MC1</strain>
    </source>
</reference>
<dbReference type="EMBL" id="CP002293">
    <property type="protein sequence ID" value="ADP73426.1"/>
    <property type="molecule type" value="Genomic_DNA"/>
</dbReference>
<organism evidence="1">
    <name type="scientific">Geobacillus sp. (strain Y4.1MC1)</name>
    <dbReference type="NCBI Taxonomy" id="581103"/>
    <lineage>
        <taxon>Bacteria</taxon>
        <taxon>Bacillati</taxon>
        <taxon>Bacillota</taxon>
        <taxon>Bacilli</taxon>
        <taxon>Bacillales</taxon>
        <taxon>Anoxybacillaceae</taxon>
        <taxon>Geobacillus</taxon>
    </lineage>
</organism>
<proteinExistence type="predicted"/>
<gene>
    <name evidence="1" type="ORF">GY4MC1_0598</name>
</gene>
<name>A0A7U3YCX1_GEOS0</name>
<protein>
    <submittedName>
        <fullName evidence="1">Uncharacterized protein</fullName>
    </submittedName>
</protein>
<dbReference type="KEGG" id="gmc:GY4MC1_0598"/>
<accession>A0A7U3YCX1</accession>
<evidence type="ECO:0000313" key="1">
    <source>
        <dbReference type="EMBL" id="ADP73426.1"/>
    </source>
</evidence>
<dbReference type="AlphaFoldDB" id="A0A7U3YCX1"/>
<sequence>MLFEVEFTIKENGHFQTIHTALVYALSVSECRQIASEIANQLGKGGIQFFISEFIN</sequence>